<evidence type="ECO:0000256" key="6">
    <source>
        <dbReference type="ARBA" id="ARBA00022918"/>
    </source>
</evidence>
<sequence>MPLSQALRKLIEAGLLTALIPRPPPQPLPPQFRMDLHCAYHQGSGHETNRCTALRHVVQDLIDQDLVHLGQSSVTQNPLPTHTARAVPPPTDSMHSIDFAEFDDHIHMLSWDEPEPEPLVSDEIHEIGRVTLGPWMSTPFRLTPEVASVQTTTIEPLTFPHYSVRTPFVLISNVVEVKTQYVDVSQTPHVDDAHTSNVQYVIRGGRVIRQQPPAATRPLEGTSSQEEVRRENDEILRQLQSTQARIFIWSLLASSSTHRDALTRALSQIRVDTTTTPKGSDHTRPLYISIGCSGRRVPFVLLDNVRAYDSTRREVMGTLEIELLIGPATFVTMFQVLRIPTSFNLLLGRPWIHRAGAIPSSLHQKMKFIHEGQVIIVQSTRDMFISAEPVLQISHSDDDLQLTGFTFDEVQTLEMKDFCQEFVAMSFDQHGSIVVLDMMRGMSYLPGMGLSRHQHGPSEFMTILDHDVPFGLGFVPTEADYRYMARLRKERASKPQTHSDVIIGGLSTTQEVGLQSLVRQLRLSDGAPSTSTTAFTVLSSLDRMSLMTLYFPDEIDERGTFAEVGDIVNGTALHDEYTDEMLALSLSQIEETVQPGLASPFDLFGVSTIKLIEEIPTAPTPEPIEGIIVGDVLFNGHVGFVEGASDFVDPPLSFDVLSGFVSRFDYVHDSSSMDLSIFEYLPVSYDIDLSAPSSLTAQIFDIDDEITRHDSDDDSSFVSDSDPIDQRVSPAVGDTEIVDFGIADQPRELRIGSDLSADEKDSLIQLLRAYLDVFAWSYEDMSGLDPSIVQHRLPLLPHARPVKQKLRRLHPRWSLQVKEEIQKQLSVGFLAVVEYPKWLANVVPCSQKDGKVRVCVDFQDLNKASLKDGFPLPHIDMLVDSTVGHSMLSFMDRFSGYSQILMGPEDMEKTSFITEWDDMIVKSRERPDHLAALESERGIEVDPDKIRVILDMPAPRTEREVRDFLGRLQYISRFIARLTDIYEPIFQLLRKSQPTVWDDQCRPLLLYLSVSNVALGCMLAQLDDSGKDRAIYYLSKRMLDYEARYVMIERYCLALKSIRRSIVADHLAFLPVSDGRAIDDYFSDEDVAIVTSLSGWCISVRLAFSNQHPATNNIVEYEACILGLETASSSGLDRWRCLVTPICYLASMIDVPADATVRSIVIESRSALAYCCLIDDIETDDGLPWRSADGMLLLCFDRASDDRVMRERCPECQIHGDLIHVPPSELHALTSPWPFSVWGIDIIGKISSKSSSGHEFILVAIDYFTKWVEAASYARLTSSGVASFIRSHIIYRYGAVDDGAIQAANKNIKRILQRMVETSRDWSEKLPFALWAYRTFFRTSIGATPYSLVYGIEGVLPVEIEMGSLRVALEQQILEADWTQARFDQLNLLDERRLRAVDHVRAYQRKMTRAFKKRVKPRPLHVGDLVLKVIRELIRDPREKFRPNWSGPYFIRELTPEGAAWLMDLDGNRFSEPTNVDQLKRSSRVCTLIPIREICAEMMACSLFYDDPSVEPLWGHSARLAMHLMPYRGIFPFWMRFADLHGVACLSHLRDDSISPDFRLIVHLMPHWGIFPFRGGLEISMELHDHSHSRSTCWDDDLFTIVMMITQWSISGVI</sequence>
<evidence type="ECO:0000256" key="5">
    <source>
        <dbReference type="ARBA" id="ARBA00022801"/>
    </source>
</evidence>
<keyword evidence="2" id="KW-0548">Nucleotidyltransferase</keyword>
<dbReference type="Gene3D" id="3.30.420.10">
    <property type="entry name" value="Ribonuclease H-like superfamily/Ribonuclease H"/>
    <property type="match status" value="2"/>
</dbReference>
<dbReference type="InterPro" id="IPR043502">
    <property type="entry name" value="DNA/RNA_pol_sf"/>
</dbReference>
<dbReference type="PANTHER" id="PTHR37984:SF5">
    <property type="entry name" value="PROTEIN NYNRIN-LIKE"/>
    <property type="match status" value="1"/>
</dbReference>
<dbReference type="InterPro" id="IPR043128">
    <property type="entry name" value="Rev_trsase/Diguanyl_cyclase"/>
</dbReference>
<dbReference type="CDD" id="cd01647">
    <property type="entry name" value="RT_LTR"/>
    <property type="match status" value="1"/>
</dbReference>
<dbReference type="Gene3D" id="3.10.10.10">
    <property type="entry name" value="HIV Type 1 Reverse Transcriptase, subunit A, domain 1"/>
    <property type="match status" value="1"/>
</dbReference>
<comment type="caution">
    <text evidence="8">The sequence shown here is derived from an EMBL/GenBank/DDBJ whole genome shotgun (WGS) entry which is preliminary data.</text>
</comment>
<keyword evidence="4" id="KW-0255">Endonuclease</keyword>
<proteinExistence type="predicted"/>
<evidence type="ECO:0000256" key="1">
    <source>
        <dbReference type="ARBA" id="ARBA00022679"/>
    </source>
</evidence>
<evidence type="ECO:0000259" key="7">
    <source>
        <dbReference type="Pfam" id="PF17917"/>
    </source>
</evidence>
<keyword evidence="6" id="KW-0695">RNA-directed DNA polymerase</keyword>
<dbReference type="GO" id="GO:0004519">
    <property type="term" value="F:endonuclease activity"/>
    <property type="evidence" value="ECO:0007669"/>
    <property type="project" value="UniProtKB-KW"/>
</dbReference>
<dbReference type="SUPFAM" id="SSF53098">
    <property type="entry name" value="Ribonuclease H-like"/>
    <property type="match status" value="1"/>
</dbReference>
<evidence type="ECO:0000256" key="3">
    <source>
        <dbReference type="ARBA" id="ARBA00022722"/>
    </source>
</evidence>
<dbReference type="PANTHER" id="PTHR37984">
    <property type="entry name" value="PROTEIN CBG26694"/>
    <property type="match status" value="1"/>
</dbReference>
<evidence type="ECO:0000256" key="2">
    <source>
        <dbReference type="ARBA" id="ARBA00022695"/>
    </source>
</evidence>
<protein>
    <submittedName>
        <fullName evidence="8">Transposon Ty3-I Gag-Pol polyprotein</fullName>
    </submittedName>
</protein>
<name>A0A438GJD4_VITVI</name>
<dbReference type="InterPro" id="IPR050951">
    <property type="entry name" value="Retrovirus_Pol_polyprotein"/>
</dbReference>
<evidence type="ECO:0000313" key="9">
    <source>
        <dbReference type="Proteomes" id="UP000288805"/>
    </source>
</evidence>
<feature type="domain" description="Reverse transcriptase RNase H-like" evidence="7">
    <location>
        <begin position="1002"/>
        <end position="1056"/>
    </location>
</feature>
<keyword evidence="3" id="KW-0540">Nuclease</keyword>
<keyword evidence="5" id="KW-0378">Hydrolase</keyword>
<accession>A0A438GJD4</accession>
<dbReference type="Proteomes" id="UP000288805">
    <property type="component" value="Unassembled WGS sequence"/>
</dbReference>
<dbReference type="InterPro" id="IPR012337">
    <property type="entry name" value="RNaseH-like_sf"/>
</dbReference>
<gene>
    <name evidence="8" type="primary">TY3B-I_397</name>
    <name evidence="8" type="ORF">CK203_055431</name>
</gene>
<keyword evidence="1" id="KW-0808">Transferase</keyword>
<dbReference type="Pfam" id="PF17917">
    <property type="entry name" value="RT_RNaseH"/>
    <property type="match status" value="1"/>
</dbReference>
<dbReference type="InterPro" id="IPR036397">
    <property type="entry name" value="RNaseH_sf"/>
</dbReference>
<dbReference type="EMBL" id="QGNW01000417">
    <property type="protein sequence ID" value="RVW72320.1"/>
    <property type="molecule type" value="Genomic_DNA"/>
</dbReference>
<evidence type="ECO:0000256" key="4">
    <source>
        <dbReference type="ARBA" id="ARBA00022759"/>
    </source>
</evidence>
<dbReference type="GO" id="GO:0003676">
    <property type="term" value="F:nucleic acid binding"/>
    <property type="evidence" value="ECO:0007669"/>
    <property type="project" value="InterPro"/>
</dbReference>
<dbReference type="GO" id="GO:0016787">
    <property type="term" value="F:hydrolase activity"/>
    <property type="evidence" value="ECO:0007669"/>
    <property type="project" value="UniProtKB-KW"/>
</dbReference>
<evidence type="ECO:0000313" key="8">
    <source>
        <dbReference type="EMBL" id="RVW72320.1"/>
    </source>
</evidence>
<dbReference type="SUPFAM" id="SSF56672">
    <property type="entry name" value="DNA/RNA polymerases"/>
    <property type="match status" value="1"/>
</dbReference>
<dbReference type="InterPro" id="IPR041373">
    <property type="entry name" value="RT_RNaseH"/>
</dbReference>
<dbReference type="Gene3D" id="3.30.70.270">
    <property type="match status" value="2"/>
</dbReference>
<reference evidence="8 9" key="1">
    <citation type="journal article" date="2018" name="PLoS Genet.">
        <title>Population sequencing reveals clonal diversity and ancestral inbreeding in the grapevine cultivar Chardonnay.</title>
        <authorList>
            <person name="Roach M.J."/>
            <person name="Johnson D.L."/>
            <person name="Bohlmann J."/>
            <person name="van Vuuren H.J."/>
            <person name="Jones S.J."/>
            <person name="Pretorius I.S."/>
            <person name="Schmidt S.A."/>
            <person name="Borneman A.R."/>
        </authorList>
    </citation>
    <scope>NUCLEOTIDE SEQUENCE [LARGE SCALE GENOMIC DNA]</scope>
    <source>
        <strain evidence="9">cv. Chardonnay</strain>
        <tissue evidence="8">Leaf</tissue>
    </source>
</reference>
<organism evidence="8 9">
    <name type="scientific">Vitis vinifera</name>
    <name type="common">Grape</name>
    <dbReference type="NCBI Taxonomy" id="29760"/>
    <lineage>
        <taxon>Eukaryota</taxon>
        <taxon>Viridiplantae</taxon>
        <taxon>Streptophyta</taxon>
        <taxon>Embryophyta</taxon>
        <taxon>Tracheophyta</taxon>
        <taxon>Spermatophyta</taxon>
        <taxon>Magnoliopsida</taxon>
        <taxon>eudicotyledons</taxon>
        <taxon>Gunneridae</taxon>
        <taxon>Pentapetalae</taxon>
        <taxon>rosids</taxon>
        <taxon>Vitales</taxon>
        <taxon>Vitaceae</taxon>
        <taxon>Viteae</taxon>
        <taxon>Vitis</taxon>
    </lineage>
</organism>
<dbReference type="GO" id="GO:0003964">
    <property type="term" value="F:RNA-directed DNA polymerase activity"/>
    <property type="evidence" value="ECO:0007669"/>
    <property type="project" value="UniProtKB-KW"/>
</dbReference>